<dbReference type="Pfam" id="PF10686">
    <property type="entry name" value="YAcAr"/>
    <property type="match status" value="1"/>
</dbReference>
<feature type="domain" description="YspA cpYpsA-related SLOG" evidence="1">
    <location>
        <begin position="1"/>
        <end position="65"/>
    </location>
</feature>
<dbReference type="AlphaFoldDB" id="A0A6M3KXP4"/>
<dbReference type="InterPro" id="IPR019627">
    <property type="entry name" value="YAcAr"/>
</dbReference>
<evidence type="ECO:0000259" key="1">
    <source>
        <dbReference type="Pfam" id="PF10686"/>
    </source>
</evidence>
<sequence>MRVLICGDRNWTDRELIKAYLTALKGCAFDVLIEGEARGADRLSREEALKLGLQVLRFPAQWDVHGKAAGIIRNQQMLVEGKPDLVVAFHHNLSQSKGTKDMVWRAKKAGVPVVVEDGN</sequence>
<proteinExistence type="predicted"/>
<protein>
    <recommendedName>
        <fullName evidence="1">YspA cpYpsA-related SLOG domain-containing protein</fullName>
    </recommendedName>
</protein>
<accession>A0A6M3KXP4</accession>
<name>A0A6M3KXP4_9ZZZZ</name>
<dbReference type="EMBL" id="MT142671">
    <property type="protein sequence ID" value="QJA86956.1"/>
    <property type="molecule type" value="Genomic_DNA"/>
</dbReference>
<gene>
    <name evidence="2" type="ORF">MM415B03088_0012</name>
</gene>
<reference evidence="2" key="1">
    <citation type="submission" date="2020-03" db="EMBL/GenBank/DDBJ databases">
        <title>The deep terrestrial virosphere.</title>
        <authorList>
            <person name="Holmfeldt K."/>
            <person name="Nilsson E."/>
            <person name="Simone D."/>
            <person name="Lopez-Fernandez M."/>
            <person name="Wu X."/>
            <person name="de Brujin I."/>
            <person name="Lundin D."/>
            <person name="Andersson A."/>
            <person name="Bertilsson S."/>
            <person name="Dopson M."/>
        </authorList>
    </citation>
    <scope>NUCLEOTIDE SEQUENCE</scope>
    <source>
        <strain evidence="2">MM415B03088</strain>
    </source>
</reference>
<evidence type="ECO:0000313" key="2">
    <source>
        <dbReference type="EMBL" id="QJA86956.1"/>
    </source>
</evidence>
<organism evidence="2">
    <name type="scientific">viral metagenome</name>
    <dbReference type="NCBI Taxonomy" id="1070528"/>
    <lineage>
        <taxon>unclassified sequences</taxon>
        <taxon>metagenomes</taxon>
        <taxon>organismal metagenomes</taxon>
    </lineage>
</organism>